<evidence type="ECO:0000313" key="2">
    <source>
        <dbReference type="Proteomes" id="UP001461498"/>
    </source>
</evidence>
<dbReference type="EMBL" id="JAPXFL010000008">
    <property type="protein sequence ID" value="KAK9502620.1"/>
    <property type="molecule type" value="Genomic_DNA"/>
</dbReference>
<keyword evidence="2" id="KW-1185">Reference proteome</keyword>
<name>A0AAW1D2P4_9HEMI</name>
<evidence type="ECO:0000313" key="1">
    <source>
        <dbReference type="EMBL" id="KAK9502620.1"/>
    </source>
</evidence>
<dbReference type="Proteomes" id="UP001461498">
    <property type="component" value="Unassembled WGS sequence"/>
</dbReference>
<dbReference type="AlphaFoldDB" id="A0AAW1D2P4"/>
<protein>
    <submittedName>
        <fullName evidence="1">Uncharacterized protein</fullName>
    </submittedName>
</protein>
<reference evidence="1 2" key="1">
    <citation type="submission" date="2022-12" db="EMBL/GenBank/DDBJ databases">
        <title>Chromosome-level genome assembly of true bugs.</title>
        <authorList>
            <person name="Ma L."/>
            <person name="Li H."/>
        </authorList>
    </citation>
    <scope>NUCLEOTIDE SEQUENCE [LARGE SCALE GENOMIC DNA]</scope>
    <source>
        <strain evidence="1">Lab_2022b</strain>
    </source>
</reference>
<proteinExistence type="predicted"/>
<comment type="caution">
    <text evidence="1">The sequence shown here is derived from an EMBL/GenBank/DDBJ whole genome shotgun (WGS) entry which is preliminary data.</text>
</comment>
<sequence>MLYSCEPYTFEEYLSSELKDGDWMQLQIKSSDLKMIFSLKVKMNDVKFLKRSYKKMGITHVKFLQCNRATAKTKPKKPPETTTVKITKKPKKVVIKTTESNVKSFHCPKSKCCNCKKWFSRKKKVRVEEDKTLRCACGRPLPRRKSLCCL</sequence>
<accession>A0AAW1D2P4</accession>
<organism evidence="1 2">
    <name type="scientific">Rhynocoris fuscipes</name>
    <dbReference type="NCBI Taxonomy" id="488301"/>
    <lineage>
        <taxon>Eukaryota</taxon>
        <taxon>Metazoa</taxon>
        <taxon>Ecdysozoa</taxon>
        <taxon>Arthropoda</taxon>
        <taxon>Hexapoda</taxon>
        <taxon>Insecta</taxon>
        <taxon>Pterygota</taxon>
        <taxon>Neoptera</taxon>
        <taxon>Paraneoptera</taxon>
        <taxon>Hemiptera</taxon>
        <taxon>Heteroptera</taxon>
        <taxon>Panheteroptera</taxon>
        <taxon>Cimicomorpha</taxon>
        <taxon>Reduviidae</taxon>
        <taxon>Harpactorinae</taxon>
        <taxon>Harpactorini</taxon>
        <taxon>Rhynocoris</taxon>
    </lineage>
</organism>
<gene>
    <name evidence="1" type="ORF">O3M35_011355</name>
</gene>